<proteinExistence type="predicted"/>
<dbReference type="Pfam" id="PF00083">
    <property type="entry name" value="Sugar_tr"/>
    <property type="match status" value="2"/>
</dbReference>
<dbReference type="GO" id="GO:0016020">
    <property type="term" value="C:membrane"/>
    <property type="evidence" value="ECO:0007669"/>
    <property type="project" value="UniProtKB-SubCell"/>
</dbReference>
<dbReference type="Proteomes" id="UP000285146">
    <property type="component" value="Unassembled WGS sequence"/>
</dbReference>
<feature type="transmembrane region" description="Helical" evidence="6">
    <location>
        <begin position="366"/>
        <end position="385"/>
    </location>
</feature>
<dbReference type="Gene3D" id="1.20.1250.20">
    <property type="entry name" value="MFS general substrate transporter like domains"/>
    <property type="match status" value="2"/>
</dbReference>
<protein>
    <recommendedName>
        <fullName evidence="7">Major facilitator superfamily (MFS) profile domain-containing protein</fullName>
    </recommendedName>
</protein>
<feature type="transmembrane region" description="Helical" evidence="6">
    <location>
        <begin position="273"/>
        <end position="296"/>
    </location>
</feature>
<evidence type="ECO:0000256" key="4">
    <source>
        <dbReference type="ARBA" id="ARBA00023136"/>
    </source>
</evidence>
<dbReference type="PROSITE" id="PS00217">
    <property type="entry name" value="SUGAR_TRANSPORT_2"/>
    <property type="match status" value="1"/>
</dbReference>
<name>A0A423XBF4_9PEZI</name>
<feature type="transmembrane region" description="Helical" evidence="6">
    <location>
        <begin position="471"/>
        <end position="494"/>
    </location>
</feature>
<sequence>MADNHGTGRGSRASHVRMHNPMRNADVHPDIVHITVSIHSQELARSYLLIIFIQDRREREIAILRILDSIGFNWPVFCAVAFGFLASSYSLFATNIISPALLYVYPPGSRLGSHVSEVLDLTTLSSTLVGMVFFGHFADRGGRKRLYGWELIIVILATLGLVLSSQGFRGVDEDGNARSSMDFYASIIFFRCVLGFGIGAEYPVSAVIAAEFASTETRAPMMAAIFLMQSVGRFMAVGIGLGSLRKIMQDHGLNEAQQDYGAAATEMKIVIDIVWRIVIGMGGVIALIAVGLRFIIPESPRYYSGIQKDLRKAALAVEQVGGAQDDLRSELSVSSGAHHGYRRKEDPTPWVSGAIKYLKKGGWRPLAGMSAIWLLLDVCFYGTSLDSPGTLNALWLSSSVYNATGSAVNGTVAVWNVTEPVWNTDPGWPNATIQQTLDNNNVRTLLLSSIATLAGSLFAIPVVHYANRRRLLIGTSLASSLLFIATGASVVRTYGTPDHVIGMVFFALTQFMFNLGPNTLTFILPAEIFPTIFRGTFYGISAAAGKLGAIIIRAIVAKAGDGQRALIAYSFVFSVIMLILAVVALLPGALPEVQHDLKKSAGQRGSSDRDAESTAQSSSHDETGRHWWDTYLQTRWASKPLEEIGISLKPEDEFVLQGHNASTLEKDFLPSSVVFPADEDFVMDRHPGQNTFGDEVLAPEELESGTRELQAEIGQRFSSPRF</sequence>
<comment type="subcellular location">
    <subcellularLocation>
        <location evidence="1">Membrane</location>
        <topology evidence="1">Multi-pass membrane protein</topology>
    </subcellularLocation>
</comment>
<dbReference type="OrthoDB" id="433512at2759"/>
<keyword evidence="4 6" id="KW-0472">Membrane</keyword>
<dbReference type="AlphaFoldDB" id="A0A423XBF4"/>
<dbReference type="GO" id="GO:0022857">
    <property type="term" value="F:transmembrane transporter activity"/>
    <property type="evidence" value="ECO:0007669"/>
    <property type="project" value="InterPro"/>
</dbReference>
<evidence type="ECO:0000259" key="7">
    <source>
        <dbReference type="PROSITE" id="PS50850"/>
    </source>
</evidence>
<evidence type="ECO:0000256" key="3">
    <source>
        <dbReference type="ARBA" id="ARBA00022989"/>
    </source>
</evidence>
<organism evidence="8 9">
    <name type="scientific">Cytospora leucostoma</name>
    <dbReference type="NCBI Taxonomy" id="1230097"/>
    <lineage>
        <taxon>Eukaryota</taxon>
        <taxon>Fungi</taxon>
        <taxon>Dikarya</taxon>
        <taxon>Ascomycota</taxon>
        <taxon>Pezizomycotina</taxon>
        <taxon>Sordariomycetes</taxon>
        <taxon>Sordariomycetidae</taxon>
        <taxon>Diaporthales</taxon>
        <taxon>Cytosporaceae</taxon>
        <taxon>Cytospora</taxon>
    </lineage>
</organism>
<accession>A0A423XBF4</accession>
<dbReference type="STRING" id="1230097.A0A423XBF4"/>
<keyword evidence="2 6" id="KW-0812">Transmembrane</keyword>
<evidence type="ECO:0000256" key="5">
    <source>
        <dbReference type="SAM" id="MobiDB-lite"/>
    </source>
</evidence>
<comment type="caution">
    <text evidence="8">The sequence shown here is derived from an EMBL/GenBank/DDBJ whole genome shotgun (WGS) entry which is preliminary data.</text>
</comment>
<feature type="transmembrane region" description="Helical" evidence="6">
    <location>
        <begin position="568"/>
        <end position="590"/>
    </location>
</feature>
<keyword evidence="3 6" id="KW-1133">Transmembrane helix</keyword>
<dbReference type="PANTHER" id="PTHR24064">
    <property type="entry name" value="SOLUTE CARRIER FAMILY 22 MEMBER"/>
    <property type="match status" value="1"/>
</dbReference>
<dbReference type="InterPro" id="IPR005828">
    <property type="entry name" value="MFS_sugar_transport-like"/>
</dbReference>
<feature type="transmembrane region" description="Helical" evidence="6">
    <location>
        <begin position="536"/>
        <end position="556"/>
    </location>
</feature>
<feature type="transmembrane region" description="Helical" evidence="6">
    <location>
        <begin position="500"/>
        <end position="524"/>
    </location>
</feature>
<feature type="transmembrane region" description="Helical" evidence="6">
    <location>
        <begin position="74"/>
        <end position="98"/>
    </location>
</feature>
<evidence type="ECO:0000256" key="1">
    <source>
        <dbReference type="ARBA" id="ARBA00004141"/>
    </source>
</evidence>
<gene>
    <name evidence="8" type="ORF">VPNG_05417</name>
</gene>
<reference evidence="8 9" key="1">
    <citation type="submission" date="2015-09" db="EMBL/GenBank/DDBJ databases">
        <title>Host preference determinants of Valsa canker pathogens revealed by comparative genomics.</title>
        <authorList>
            <person name="Yin Z."/>
            <person name="Huang L."/>
        </authorList>
    </citation>
    <scope>NUCLEOTIDE SEQUENCE [LARGE SCALE GENOMIC DNA]</scope>
    <source>
        <strain evidence="8 9">SXYLt</strain>
    </source>
</reference>
<evidence type="ECO:0000313" key="9">
    <source>
        <dbReference type="Proteomes" id="UP000285146"/>
    </source>
</evidence>
<dbReference type="InParanoid" id="A0A423XBF4"/>
<dbReference type="EMBL" id="LKEB01000020">
    <property type="protein sequence ID" value="ROW13313.1"/>
    <property type="molecule type" value="Genomic_DNA"/>
</dbReference>
<evidence type="ECO:0000313" key="8">
    <source>
        <dbReference type="EMBL" id="ROW13313.1"/>
    </source>
</evidence>
<feature type="region of interest" description="Disordered" evidence="5">
    <location>
        <begin position="600"/>
        <end position="622"/>
    </location>
</feature>
<evidence type="ECO:0000256" key="2">
    <source>
        <dbReference type="ARBA" id="ARBA00022692"/>
    </source>
</evidence>
<feature type="transmembrane region" description="Helical" evidence="6">
    <location>
        <begin position="188"/>
        <end position="210"/>
    </location>
</feature>
<feature type="transmembrane region" description="Helical" evidence="6">
    <location>
        <begin position="149"/>
        <end position="168"/>
    </location>
</feature>
<dbReference type="InterPro" id="IPR036259">
    <property type="entry name" value="MFS_trans_sf"/>
</dbReference>
<keyword evidence="9" id="KW-1185">Reference proteome</keyword>
<feature type="transmembrane region" description="Helical" evidence="6">
    <location>
        <begin position="445"/>
        <end position="464"/>
    </location>
</feature>
<dbReference type="InterPro" id="IPR020846">
    <property type="entry name" value="MFS_dom"/>
</dbReference>
<dbReference type="InterPro" id="IPR005829">
    <property type="entry name" value="Sugar_transporter_CS"/>
</dbReference>
<evidence type="ECO:0000256" key="6">
    <source>
        <dbReference type="SAM" id="Phobius"/>
    </source>
</evidence>
<feature type="transmembrane region" description="Helical" evidence="6">
    <location>
        <begin position="118"/>
        <end position="137"/>
    </location>
</feature>
<dbReference type="SUPFAM" id="SSF103473">
    <property type="entry name" value="MFS general substrate transporter"/>
    <property type="match status" value="1"/>
</dbReference>
<feature type="transmembrane region" description="Helical" evidence="6">
    <location>
        <begin position="222"/>
        <end position="244"/>
    </location>
</feature>
<feature type="domain" description="Major facilitator superfamily (MFS) profile" evidence="7">
    <location>
        <begin position="76"/>
        <end position="592"/>
    </location>
</feature>
<dbReference type="PROSITE" id="PS50850">
    <property type="entry name" value="MFS"/>
    <property type="match status" value="1"/>
</dbReference>